<dbReference type="GO" id="GO:0006508">
    <property type="term" value="P:proteolysis"/>
    <property type="evidence" value="ECO:0007669"/>
    <property type="project" value="UniProtKB-KW"/>
</dbReference>
<feature type="domain" description="Peptidase M16 N-terminal" evidence="1">
    <location>
        <begin position="49"/>
        <end position="138"/>
    </location>
</feature>
<dbReference type="EMBL" id="MPUK01000001">
    <property type="protein sequence ID" value="ONH69973.1"/>
    <property type="molecule type" value="Genomic_DNA"/>
</dbReference>
<dbReference type="SUPFAM" id="SSF63411">
    <property type="entry name" value="LuxS/MPP-like metallohydrolase"/>
    <property type="match status" value="4"/>
</dbReference>
<accession>A0A1V2LDN6</accession>
<evidence type="ECO:0000313" key="3">
    <source>
        <dbReference type="EMBL" id="ONH69973.1"/>
    </source>
</evidence>
<proteinExistence type="predicted"/>
<dbReference type="InterPro" id="IPR007863">
    <property type="entry name" value="Peptidase_M16_C"/>
</dbReference>
<dbReference type="PANTHER" id="PTHR43016:SF16">
    <property type="entry name" value="METALLOPROTEASE, PUTATIVE (AFU_ORTHOLOGUE AFUA_4G07610)-RELATED"/>
    <property type="match status" value="1"/>
</dbReference>
<dbReference type="VEuPathDB" id="FungiDB:BON22_0142"/>
<keyword evidence="3" id="KW-0378">Hydrolase</keyword>
<dbReference type="FunFam" id="3.30.830.10:FF:000015">
    <property type="entry name" value="Putative zinc metalloprotease"/>
    <property type="match status" value="1"/>
</dbReference>
<dbReference type="GO" id="GO:0046872">
    <property type="term" value="F:metal ion binding"/>
    <property type="evidence" value="ECO:0007669"/>
    <property type="project" value="InterPro"/>
</dbReference>
<dbReference type="InterPro" id="IPR011765">
    <property type="entry name" value="Pept_M16_N"/>
</dbReference>
<evidence type="ECO:0000259" key="1">
    <source>
        <dbReference type="Pfam" id="PF00675"/>
    </source>
</evidence>
<dbReference type="Pfam" id="PF05193">
    <property type="entry name" value="Peptidase_M16_C"/>
    <property type="match status" value="1"/>
</dbReference>
<dbReference type="InterPro" id="IPR011249">
    <property type="entry name" value="Metalloenz_LuxS/M16"/>
</dbReference>
<name>A0A1V2LDN6_CYBFA</name>
<dbReference type="PANTHER" id="PTHR43016">
    <property type="entry name" value="PRESEQUENCE PROTEASE"/>
    <property type="match status" value="1"/>
</dbReference>
<gene>
    <name evidence="3" type="ORF">BON22_0142</name>
</gene>
<keyword evidence="3" id="KW-0645">Protease</keyword>
<dbReference type="AlphaFoldDB" id="A0A1V2LDN6"/>
<dbReference type="Proteomes" id="UP000189513">
    <property type="component" value="Unassembled WGS sequence"/>
</dbReference>
<dbReference type="STRING" id="36022.A0A1V2LDN6"/>
<keyword evidence="4" id="KW-1185">Reference proteome</keyword>
<dbReference type="FunFam" id="3.30.830.10:FF:000031">
    <property type="entry name" value="Putative zinc metalloprotease"/>
    <property type="match status" value="1"/>
</dbReference>
<protein>
    <submittedName>
        <fullName evidence="3">Presequence protease 1, chloroplastic/mitochondrial</fullName>
    </submittedName>
</protein>
<evidence type="ECO:0000259" key="2">
    <source>
        <dbReference type="Pfam" id="PF05193"/>
    </source>
</evidence>
<dbReference type="GO" id="GO:0008233">
    <property type="term" value="F:peptidase activity"/>
    <property type="evidence" value="ECO:0007669"/>
    <property type="project" value="UniProtKB-KW"/>
</dbReference>
<sequence length="1006" mass="113545">MSFELLTSFDVTYAPSAIKKWRSKRTGLQAAIISKETPLVSGYFAVATEVEDDSGTPHTLEHLVFMGSKKYPYKGLLDTLGNVMFSETNAWTAVDQTVYTLTTAGWEGFKTLLPVYLDHILNPTLTDEACYTEVYHVDGEGKEKGVVFSEMQGIENQAWFQTMTTLQRQMFSEKCGYSSETGGLMKNLRLLSNDTIRDFHKTSYSPSNLCVIVSGSVDESEFLKVMEAFDSELPPLSSDHKRPFVESDHPIVRLEKDTYKEIEFSEKDESYGEIAVGWIGPRHDNYEEDLAITLLLEYLCESPISLLTKNLVEINEPLASNLEYNTDDFTYICPYIKMNDVPTDKLSEAKDRLFELMKEHATADEFDLTRMRGIVENSKKKLLLSCEKSTDILTDYVINDFLYSDVEAKALTKNLKSLADYESLSTWSTEQWVDLYQKYLIKNKSSVVVSRPSKKLYKSSKAANKKLIEDRKATLGESGLADLKKKLEDAQKLNDAPIPDELIKTFPVPDPANIPFIKTTTVGVGLNTDVTNDLTNHFSKKVLDDTPVNLPLYINIDQFKSEFISISILMSSMEIPERLLPYFEIFVEIFSLPLEINGKTVPYEDVVRDLQNETVEHSLYDSFNGQYAELVNAHIQVKKENYAKAIEWFQKIFWYTKFDKSRVKVAVDKLINSIPSVKRSGVNVLGSVISENLYTSRSLKHSKNMLANETFYRDLATQITEGDYSIIERDLEEIRESLFKPSNFRILIAGDLSSVQHPVKAWANFLPSQKAVSTMIRVPEAHQVLTPLGQRLSKKAFLITAPASDSTFLMSCTKIPTDHHDPDMARISMASSYLQCVEGPFWRGIRGAGYAYGASVSKSVGAGILNFEVYRGSDGIKAFQAAQKIVNDLADGTVEVDQTLFDGALSSLVNTIANNESNYYSSASLKYLDNVLTKVGPDHNTKFLRQLKKVTKEDMIEVLKKYFVPLFKSESSAVFVCAHPTNEKDLNAKIRAVEKNELDNTWTYVL</sequence>
<organism evidence="3 4">
    <name type="scientific">Cyberlindnera fabianii</name>
    <name type="common">Yeast</name>
    <name type="synonym">Hansenula fabianii</name>
    <dbReference type="NCBI Taxonomy" id="36022"/>
    <lineage>
        <taxon>Eukaryota</taxon>
        <taxon>Fungi</taxon>
        <taxon>Dikarya</taxon>
        <taxon>Ascomycota</taxon>
        <taxon>Saccharomycotina</taxon>
        <taxon>Saccharomycetes</taxon>
        <taxon>Phaffomycetales</taxon>
        <taxon>Phaffomycetaceae</taxon>
        <taxon>Cyberlindnera</taxon>
    </lineage>
</organism>
<dbReference type="Gene3D" id="3.30.830.10">
    <property type="entry name" value="Metalloenzyme, LuxS/M16 peptidase-like"/>
    <property type="match status" value="4"/>
</dbReference>
<dbReference type="OMA" id="CVEGPFW"/>
<reference evidence="4" key="1">
    <citation type="journal article" date="2017" name="Genome Announc.">
        <title>Genome sequences of Cyberlindnera fabianii 65, Pichia kudriavzevii 129, and Saccharomyces cerevisiae 131 isolated from fermented masau fruits in Zimbabwe.</title>
        <authorList>
            <person name="van Rijswijck I.M.H."/>
            <person name="Derks M.F.L."/>
            <person name="Abee T."/>
            <person name="de Ridder D."/>
            <person name="Smid E.J."/>
        </authorList>
    </citation>
    <scope>NUCLEOTIDE SEQUENCE [LARGE SCALE GENOMIC DNA]</scope>
    <source>
        <strain evidence="4">65</strain>
    </source>
</reference>
<evidence type="ECO:0000313" key="4">
    <source>
        <dbReference type="Proteomes" id="UP000189513"/>
    </source>
</evidence>
<comment type="caution">
    <text evidence="3">The sequence shown here is derived from an EMBL/GenBank/DDBJ whole genome shotgun (WGS) entry which is preliminary data.</text>
</comment>
<dbReference type="Pfam" id="PF00675">
    <property type="entry name" value="Peptidase_M16"/>
    <property type="match status" value="1"/>
</dbReference>
<feature type="domain" description="Peptidase M16 C-terminal" evidence="2">
    <location>
        <begin position="192"/>
        <end position="369"/>
    </location>
</feature>